<dbReference type="NCBIfam" id="NF047553">
    <property type="entry name" value="LBBP_01157_fam"/>
    <property type="match status" value="1"/>
</dbReference>
<protein>
    <submittedName>
        <fullName evidence="1">Uncharacterized protein</fullName>
    </submittedName>
</protein>
<proteinExistence type="predicted"/>
<dbReference type="RefSeq" id="WP_135814685.1">
    <property type="nucleotide sequence ID" value="NZ_RQEV01000018.1"/>
</dbReference>
<evidence type="ECO:0000313" key="1">
    <source>
        <dbReference type="EMBL" id="TGK14691.1"/>
    </source>
</evidence>
<sequence length="262" mass="30708">MSNGQKKTKGSFWNRFLFWKKKPSEQDFSGEPAVRESRGYTWELKDLREKVDRFFLTRKKPSGTIFESTALKLTKNNRHLFRLEGKEKSGREYSILFVTGNYLNEQNGKVNGVVFLGEADLNRILSSDQKNLKGILSGVKTPDWDEESWSVMQEEPDLRKSSDSWKEILAWEPIWSQQVIIHLRPNVLAVLLVFLGKEFEDFFRKNSAVRVQEMVSKELYFLNVSGNRDFPHSENLSLYEFDSAKRELESVLNRIRSKREKI</sequence>
<dbReference type="EMBL" id="RQEV01000018">
    <property type="protein sequence ID" value="TGK14691.1"/>
    <property type="molecule type" value="Genomic_DNA"/>
</dbReference>
<dbReference type="Proteomes" id="UP000297855">
    <property type="component" value="Unassembled WGS sequence"/>
</dbReference>
<organism evidence="1 2">
    <name type="scientific">Leptospira fluminis</name>
    <dbReference type="NCBI Taxonomy" id="2484979"/>
    <lineage>
        <taxon>Bacteria</taxon>
        <taxon>Pseudomonadati</taxon>
        <taxon>Spirochaetota</taxon>
        <taxon>Spirochaetia</taxon>
        <taxon>Leptospirales</taxon>
        <taxon>Leptospiraceae</taxon>
        <taxon>Leptospira</taxon>
    </lineage>
</organism>
<dbReference type="OrthoDB" id="343392at2"/>
<dbReference type="AlphaFoldDB" id="A0A4R9GKJ4"/>
<comment type="caution">
    <text evidence="1">The sequence shown here is derived from an EMBL/GenBank/DDBJ whole genome shotgun (WGS) entry which is preliminary data.</text>
</comment>
<name>A0A4R9GKJ4_9LEPT</name>
<accession>A0A4R9GKJ4</accession>
<reference evidence="1" key="1">
    <citation type="journal article" date="2019" name="PLoS Negl. Trop. Dis.">
        <title>Revisiting the worldwide diversity of Leptospira species in the environment.</title>
        <authorList>
            <person name="Vincent A.T."/>
            <person name="Schiettekatte O."/>
            <person name="Bourhy P."/>
            <person name="Veyrier F.J."/>
            <person name="Picardeau M."/>
        </authorList>
    </citation>
    <scope>NUCLEOTIDE SEQUENCE [LARGE SCALE GENOMIC DNA]</scope>
    <source>
        <strain evidence="1">SCS5</strain>
    </source>
</reference>
<dbReference type="NCBIfam" id="NF047557">
    <property type="entry name" value="LIC_11826_fam"/>
    <property type="match status" value="1"/>
</dbReference>
<keyword evidence="2" id="KW-1185">Reference proteome</keyword>
<evidence type="ECO:0000313" key="2">
    <source>
        <dbReference type="Proteomes" id="UP000297855"/>
    </source>
</evidence>
<gene>
    <name evidence="1" type="ORF">EHO61_16590</name>
</gene>